<organism evidence="1 2">
    <name type="scientific">Nannocystis punicea</name>
    <dbReference type="NCBI Taxonomy" id="2995304"/>
    <lineage>
        <taxon>Bacteria</taxon>
        <taxon>Pseudomonadati</taxon>
        <taxon>Myxococcota</taxon>
        <taxon>Polyangia</taxon>
        <taxon>Nannocystales</taxon>
        <taxon>Nannocystaceae</taxon>
        <taxon>Nannocystis</taxon>
    </lineage>
</organism>
<reference evidence="1" key="1">
    <citation type="submission" date="2022-11" db="EMBL/GenBank/DDBJ databases">
        <title>Minimal conservation of predation-associated metabolite biosynthetic gene clusters underscores biosynthetic potential of Myxococcota including descriptions for ten novel species: Archangium lansinium sp. nov., Myxococcus landrumus sp. nov., Nannocystis bai.</title>
        <authorList>
            <person name="Ahearne A."/>
            <person name="Stevens C."/>
            <person name="Dowd S."/>
        </authorList>
    </citation>
    <scope>NUCLEOTIDE SEQUENCE</scope>
    <source>
        <strain evidence="1">Fl3</strain>
    </source>
</reference>
<evidence type="ECO:0000313" key="2">
    <source>
        <dbReference type="Proteomes" id="UP001164459"/>
    </source>
</evidence>
<sequence>MMLTTTFAFASPFVLLQSTAAQPLKAEDPETSWCPGDCDDDEDFAASERDFELDLALCGGVLLGEDHRDCEVRKGPACLAACTFDAVGPACLSEVGDRATPRALAACEADSVAVCRSECDAGGAAFCERGKEVAFVDILACIGVGIDAG</sequence>
<dbReference type="RefSeq" id="WP_269034745.1">
    <property type="nucleotide sequence ID" value="NZ_CP114040.1"/>
</dbReference>
<gene>
    <name evidence="1" type="ORF">O0S08_39965</name>
</gene>
<accession>A0ABY7GZG3</accession>
<keyword evidence="2" id="KW-1185">Reference proteome</keyword>
<proteinExistence type="predicted"/>
<dbReference type="EMBL" id="CP114040">
    <property type="protein sequence ID" value="WAS92396.1"/>
    <property type="molecule type" value="Genomic_DNA"/>
</dbReference>
<name>A0ABY7GZG3_9BACT</name>
<dbReference type="Proteomes" id="UP001164459">
    <property type="component" value="Chromosome"/>
</dbReference>
<evidence type="ECO:0000313" key="1">
    <source>
        <dbReference type="EMBL" id="WAS92396.1"/>
    </source>
</evidence>
<protein>
    <submittedName>
        <fullName evidence="1">Uncharacterized protein</fullName>
    </submittedName>
</protein>